<comment type="caution">
    <text evidence="5">The sequence shown here is derived from an EMBL/GenBank/DDBJ whole genome shotgun (WGS) entry which is preliminary data.</text>
</comment>
<name>A0ABS8ZC83_9PSEU</name>
<keyword evidence="2" id="KW-0238">DNA-binding</keyword>
<gene>
    <name evidence="5" type="ORF">LWC34_22030</name>
</gene>
<evidence type="ECO:0000256" key="3">
    <source>
        <dbReference type="ARBA" id="ARBA00023163"/>
    </source>
</evidence>
<dbReference type="Gene3D" id="1.10.10.10">
    <property type="entry name" value="Winged helix-like DNA-binding domain superfamily/Winged helix DNA-binding domain"/>
    <property type="match status" value="1"/>
</dbReference>
<keyword evidence="6" id="KW-1185">Reference proteome</keyword>
<dbReference type="SUPFAM" id="SSF46785">
    <property type="entry name" value="Winged helix' DNA-binding domain"/>
    <property type="match status" value="1"/>
</dbReference>
<dbReference type="PANTHER" id="PTHR44846">
    <property type="entry name" value="MANNOSYL-D-GLYCERATE TRANSPORT/METABOLISM SYSTEM REPRESSOR MNGR-RELATED"/>
    <property type="match status" value="1"/>
</dbReference>
<dbReference type="SMART" id="SM00345">
    <property type="entry name" value="HTH_GNTR"/>
    <property type="match status" value="1"/>
</dbReference>
<organism evidence="5 6">
    <name type="scientific">Kibdelosporangium philippinense</name>
    <dbReference type="NCBI Taxonomy" id="211113"/>
    <lineage>
        <taxon>Bacteria</taxon>
        <taxon>Bacillati</taxon>
        <taxon>Actinomycetota</taxon>
        <taxon>Actinomycetes</taxon>
        <taxon>Pseudonocardiales</taxon>
        <taxon>Pseudonocardiaceae</taxon>
        <taxon>Kibdelosporangium</taxon>
    </lineage>
</organism>
<reference evidence="5 6" key="1">
    <citation type="submission" date="2021-12" db="EMBL/GenBank/DDBJ databases">
        <title>Genome sequence of Kibdelosporangium philippinense ATCC 49844.</title>
        <authorList>
            <person name="Fedorov E.A."/>
            <person name="Omeragic M."/>
            <person name="Shalygina K.F."/>
            <person name="Maclea K.S."/>
        </authorList>
    </citation>
    <scope>NUCLEOTIDE SEQUENCE [LARGE SCALE GENOMIC DNA]</scope>
    <source>
        <strain evidence="5 6">ATCC 49844</strain>
    </source>
</reference>
<evidence type="ECO:0000259" key="4">
    <source>
        <dbReference type="PROSITE" id="PS50949"/>
    </source>
</evidence>
<feature type="domain" description="HTH gntR-type" evidence="4">
    <location>
        <begin position="16"/>
        <end position="85"/>
    </location>
</feature>
<dbReference type="InterPro" id="IPR036388">
    <property type="entry name" value="WH-like_DNA-bd_sf"/>
</dbReference>
<dbReference type="PANTHER" id="PTHR44846:SF1">
    <property type="entry name" value="MANNOSYL-D-GLYCERATE TRANSPORT_METABOLISM SYSTEM REPRESSOR MNGR-RELATED"/>
    <property type="match status" value="1"/>
</dbReference>
<proteinExistence type="predicted"/>
<dbReference type="InterPro" id="IPR036390">
    <property type="entry name" value="WH_DNA-bd_sf"/>
</dbReference>
<dbReference type="Pfam" id="PF00392">
    <property type="entry name" value="GntR"/>
    <property type="match status" value="1"/>
</dbReference>
<evidence type="ECO:0000256" key="2">
    <source>
        <dbReference type="ARBA" id="ARBA00023125"/>
    </source>
</evidence>
<accession>A0ABS8ZC83</accession>
<protein>
    <submittedName>
        <fullName evidence="5">GntR family transcriptional regulator</fullName>
    </submittedName>
</protein>
<evidence type="ECO:0000313" key="5">
    <source>
        <dbReference type="EMBL" id="MCE7005481.1"/>
    </source>
</evidence>
<evidence type="ECO:0000256" key="1">
    <source>
        <dbReference type="ARBA" id="ARBA00023015"/>
    </source>
</evidence>
<keyword evidence="1" id="KW-0805">Transcription regulation</keyword>
<dbReference type="InterPro" id="IPR000524">
    <property type="entry name" value="Tscrpt_reg_HTH_GntR"/>
</dbReference>
<dbReference type="PROSITE" id="PS50949">
    <property type="entry name" value="HTH_GNTR"/>
    <property type="match status" value="1"/>
</dbReference>
<dbReference type="EMBL" id="JAJVCN010000002">
    <property type="protein sequence ID" value="MCE7005481.1"/>
    <property type="molecule type" value="Genomic_DNA"/>
</dbReference>
<dbReference type="CDD" id="cd07377">
    <property type="entry name" value="WHTH_GntR"/>
    <property type="match status" value="1"/>
</dbReference>
<dbReference type="InterPro" id="IPR050679">
    <property type="entry name" value="Bact_HTH_transcr_reg"/>
</dbReference>
<keyword evidence="3" id="KW-0804">Transcription</keyword>
<sequence>MAWEDRRDRIDRDGPALVWQQIADDIAADIESGALPSGSRLPSEQVLADDVYGVSRPTVRRAIAALVERSLLTVVHGRGTFVTSRTAQSE</sequence>
<dbReference type="Proteomes" id="UP001521150">
    <property type="component" value="Unassembled WGS sequence"/>
</dbReference>
<dbReference type="RefSeq" id="WP_233727061.1">
    <property type="nucleotide sequence ID" value="NZ_JAJVCN010000002.1"/>
</dbReference>
<evidence type="ECO:0000313" key="6">
    <source>
        <dbReference type="Proteomes" id="UP001521150"/>
    </source>
</evidence>